<gene>
    <name evidence="7 9" type="primary">deoA</name>
    <name evidence="9" type="ORF">FHP25_06305</name>
</gene>
<dbReference type="GO" id="GO:0005829">
    <property type="term" value="C:cytosol"/>
    <property type="evidence" value="ECO:0007669"/>
    <property type="project" value="TreeGrafter"/>
</dbReference>
<comment type="subunit">
    <text evidence="2 7">Homodimer.</text>
</comment>
<dbReference type="InterPro" id="IPR035902">
    <property type="entry name" value="Nuc_phospho_transferase"/>
</dbReference>
<comment type="caution">
    <text evidence="9">The sequence shown here is derived from an EMBL/GenBank/DDBJ whole genome shotgun (WGS) entry which is preliminary data.</text>
</comment>
<evidence type="ECO:0000313" key="10">
    <source>
        <dbReference type="Proteomes" id="UP000321638"/>
    </source>
</evidence>
<protein>
    <recommendedName>
        <fullName evidence="3 7">Thymidine phosphorylase</fullName>
        <ecNumber evidence="3 7">2.4.2.4</ecNumber>
    </recommendedName>
    <alternativeName>
        <fullName evidence="7">TdRPase</fullName>
    </alternativeName>
</protein>
<reference evidence="9 10" key="1">
    <citation type="submission" date="2019-06" db="EMBL/GenBank/DDBJ databases">
        <title>New taxonomy in bacterial strain CC-CFT640, isolated from vineyard.</title>
        <authorList>
            <person name="Lin S.-Y."/>
            <person name="Tsai C.-F."/>
            <person name="Young C.-C."/>
        </authorList>
    </citation>
    <scope>NUCLEOTIDE SEQUENCE [LARGE SCALE GENOMIC DNA]</scope>
    <source>
        <strain evidence="9 10">CC-CFT640</strain>
    </source>
</reference>
<dbReference type="InterPro" id="IPR000053">
    <property type="entry name" value="Thymidine/pyrmidine_PPase"/>
</dbReference>
<dbReference type="SUPFAM" id="SSF47648">
    <property type="entry name" value="Nucleoside phosphorylase/phosphoribosyltransferase N-terminal domain"/>
    <property type="match status" value="1"/>
</dbReference>
<dbReference type="EC" id="2.4.2.4" evidence="3 7"/>
<dbReference type="GO" id="GO:0004645">
    <property type="term" value="F:1,4-alpha-oligoglucan phosphorylase activity"/>
    <property type="evidence" value="ECO:0007669"/>
    <property type="project" value="InterPro"/>
</dbReference>
<name>A0A5C8PS40_9HYPH</name>
<evidence type="ECO:0000313" key="9">
    <source>
        <dbReference type="EMBL" id="TXL79550.1"/>
    </source>
</evidence>
<dbReference type="UniPathway" id="UPA00578">
    <property type="reaction ID" value="UER00638"/>
</dbReference>
<keyword evidence="4 7" id="KW-0328">Glycosyltransferase</keyword>
<evidence type="ECO:0000259" key="8">
    <source>
        <dbReference type="SMART" id="SM00941"/>
    </source>
</evidence>
<dbReference type="Pfam" id="PF00591">
    <property type="entry name" value="Glycos_transf_3"/>
    <property type="match status" value="1"/>
</dbReference>
<dbReference type="PIRSF" id="PIRSF000478">
    <property type="entry name" value="TP_PyNP"/>
    <property type="match status" value="1"/>
</dbReference>
<dbReference type="InterPro" id="IPR018090">
    <property type="entry name" value="Pyrmidine_PPas_bac/euk"/>
</dbReference>
<feature type="domain" description="Pyrimidine nucleoside phosphorylase C-terminal" evidence="8">
    <location>
        <begin position="350"/>
        <end position="424"/>
    </location>
</feature>
<evidence type="ECO:0000256" key="3">
    <source>
        <dbReference type="ARBA" id="ARBA00011892"/>
    </source>
</evidence>
<dbReference type="GO" id="GO:0046104">
    <property type="term" value="P:thymidine metabolic process"/>
    <property type="evidence" value="ECO:0007669"/>
    <property type="project" value="UniProtKB-UniRule"/>
</dbReference>
<evidence type="ECO:0000256" key="7">
    <source>
        <dbReference type="HAMAP-Rule" id="MF_01628"/>
    </source>
</evidence>
<dbReference type="InterPro" id="IPR036566">
    <property type="entry name" value="PYNP-like_C_sf"/>
</dbReference>
<dbReference type="Pfam" id="PF07831">
    <property type="entry name" value="PYNP_C"/>
    <property type="match status" value="1"/>
</dbReference>
<accession>A0A5C8PS40</accession>
<comment type="catalytic activity">
    <reaction evidence="6 7">
        <text>thymidine + phosphate = 2-deoxy-alpha-D-ribose 1-phosphate + thymine</text>
        <dbReference type="Rhea" id="RHEA:16037"/>
        <dbReference type="ChEBI" id="CHEBI:17748"/>
        <dbReference type="ChEBI" id="CHEBI:17821"/>
        <dbReference type="ChEBI" id="CHEBI:43474"/>
        <dbReference type="ChEBI" id="CHEBI:57259"/>
        <dbReference type="EC" id="2.4.2.4"/>
    </reaction>
</comment>
<dbReference type="InterPro" id="IPR017459">
    <property type="entry name" value="Glycosyl_Trfase_fam3_N_dom"/>
</dbReference>
<dbReference type="Gene3D" id="3.90.1170.30">
    <property type="entry name" value="Pyrimidine nucleoside phosphorylase-like, C-terminal domain"/>
    <property type="match status" value="1"/>
</dbReference>
<dbReference type="SMART" id="SM00941">
    <property type="entry name" value="PYNP_C"/>
    <property type="match status" value="1"/>
</dbReference>
<dbReference type="GO" id="GO:0009032">
    <property type="term" value="F:thymidine phosphorylase activity"/>
    <property type="evidence" value="ECO:0007669"/>
    <property type="project" value="UniProtKB-UniRule"/>
</dbReference>
<dbReference type="SUPFAM" id="SSF52418">
    <property type="entry name" value="Nucleoside phosphorylase/phosphoribosyltransferase catalytic domain"/>
    <property type="match status" value="1"/>
</dbReference>
<sequence>MLPQEIIRRKRDGAALAAEEIAFLVRGITDGSLSEAQVAAFAMATFLRGMTRAECVALTSCMTRSGITLDWASLKPRGPVLDKHSTGGVGDKVSLMLAPIVAACGGVVPMISGRGLGHTGGTLDKLAAIPGYRTDPDIAQFQRVVREAGCAIIGQTDDLAPADRRLYAIRDVTATVESIPLITASILSKKLAEGLDGLVMDVKTGSGAFAASDAMARALADSIVAVASGAGLPTTALITDMDQVLGATVGNALEVAEAVAYLTGTQARTPRLHAVVLALAAEMLVLGRLAGSLAEARAKAEACLADGRAAEAFARMVAALGGPRDFTAHAARYLPRAPVTRPCTAQRAGVVAGMDARAVGLVVVSLGGGRRRASDAIDPAVGLSDVVGVGQAVAAGQTLALIHAADDADADAAVAELRQAIRIADTAPPAPPVIHARIDGRDGPGAAP</sequence>
<dbReference type="GO" id="GO:0006206">
    <property type="term" value="P:pyrimidine nucleobase metabolic process"/>
    <property type="evidence" value="ECO:0007669"/>
    <property type="project" value="InterPro"/>
</dbReference>
<dbReference type="Proteomes" id="UP000321638">
    <property type="component" value="Unassembled WGS sequence"/>
</dbReference>
<keyword evidence="5 7" id="KW-0808">Transferase</keyword>
<evidence type="ECO:0000256" key="6">
    <source>
        <dbReference type="ARBA" id="ARBA00048550"/>
    </source>
</evidence>
<dbReference type="PANTHER" id="PTHR10515">
    <property type="entry name" value="THYMIDINE PHOSPHORYLASE"/>
    <property type="match status" value="1"/>
</dbReference>
<organism evidence="9 10">
    <name type="scientific">Vineibacter terrae</name>
    <dbReference type="NCBI Taxonomy" id="2586908"/>
    <lineage>
        <taxon>Bacteria</taxon>
        <taxon>Pseudomonadati</taxon>
        <taxon>Pseudomonadota</taxon>
        <taxon>Alphaproteobacteria</taxon>
        <taxon>Hyphomicrobiales</taxon>
        <taxon>Vineibacter</taxon>
    </lineage>
</organism>
<dbReference type="InterPro" id="IPR013465">
    <property type="entry name" value="Thymidine_Pase"/>
</dbReference>
<dbReference type="InterPro" id="IPR000312">
    <property type="entry name" value="Glycosyl_Trfase_fam3"/>
</dbReference>
<dbReference type="SUPFAM" id="SSF54680">
    <property type="entry name" value="Pyrimidine nucleoside phosphorylase C-terminal domain"/>
    <property type="match status" value="1"/>
</dbReference>
<dbReference type="Gene3D" id="3.40.1030.10">
    <property type="entry name" value="Nucleoside phosphorylase/phosphoribosyltransferase catalytic domain"/>
    <property type="match status" value="1"/>
</dbReference>
<evidence type="ECO:0000256" key="2">
    <source>
        <dbReference type="ARBA" id="ARBA00011738"/>
    </source>
</evidence>
<dbReference type="NCBIfam" id="NF004490">
    <property type="entry name" value="PRK05820.1"/>
    <property type="match status" value="1"/>
</dbReference>
<comment type="similarity">
    <text evidence="1 7">Belongs to the thymidine/pyrimidine-nucleoside phosphorylase family.</text>
</comment>
<dbReference type="InterPro" id="IPR036320">
    <property type="entry name" value="Glycosyl_Trfase_fam3_N_dom_sf"/>
</dbReference>
<keyword evidence="10" id="KW-1185">Reference proteome</keyword>
<dbReference type="NCBIfam" id="TIGR02643">
    <property type="entry name" value="T_phosphoryl"/>
    <property type="match status" value="1"/>
</dbReference>
<comment type="pathway">
    <text evidence="7">Pyrimidine metabolism; dTMP biosynthesis via salvage pathway; dTMP from thymine: step 1/2.</text>
</comment>
<dbReference type="Gene3D" id="1.20.970.10">
    <property type="entry name" value="Transferase, Pyrimidine Nucleoside Phosphorylase, Chain C"/>
    <property type="match status" value="1"/>
</dbReference>
<dbReference type="NCBIfam" id="TIGR02644">
    <property type="entry name" value="Y_phosphoryl"/>
    <property type="match status" value="1"/>
</dbReference>
<comment type="function">
    <text evidence="7">The enzymes which catalyze the reversible phosphorolysis of pyrimidine nucleosides are involved in the degradation of these compounds and in their utilization as carbon and energy sources, or in the rescue of pyrimidine bases for nucleotide synthesis.</text>
</comment>
<dbReference type="InterPro" id="IPR013102">
    <property type="entry name" value="PYNP_C"/>
</dbReference>
<dbReference type="AlphaFoldDB" id="A0A5C8PS40"/>
<dbReference type="RefSeq" id="WP_147846058.1">
    <property type="nucleotide sequence ID" value="NZ_VDUZ01000005.1"/>
</dbReference>
<evidence type="ECO:0000256" key="4">
    <source>
        <dbReference type="ARBA" id="ARBA00022676"/>
    </source>
</evidence>
<dbReference type="FunFam" id="3.40.1030.10:FF:000003">
    <property type="entry name" value="Pyrimidine-nucleoside phosphorylase"/>
    <property type="match status" value="1"/>
</dbReference>
<dbReference type="OrthoDB" id="9763887at2"/>
<evidence type="ECO:0000256" key="1">
    <source>
        <dbReference type="ARBA" id="ARBA00006915"/>
    </source>
</evidence>
<proteinExistence type="inferred from homology"/>
<dbReference type="EMBL" id="VDUZ01000005">
    <property type="protein sequence ID" value="TXL79550.1"/>
    <property type="molecule type" value="Genomic_DNA"/>
</dbReference>
<evidence type="ECO:0000256" key="5">
    <source>
        <dbReference type="ARBA" id="ARBA00022679"/>
    </source>
</evidence>
<dbReference type="Pfam" id="PF02885">
    <property type="entry name" value="Glycos_trans_3N"/>
    <property type="match status" value="1"/>
</dbReference>
<dbReference type="PANTHER" id="PTHR10515:SF0">
    <property type="entry name" value="THYMIDINE PHOSPHORYLASE"/>
    <property type="match status" value="1"/>
</dbReference>
<dbReference type="HAMAP" id="MF_01628">
    <property type="entry name" value="Thymid_phosp"/>
    <property type="match status" value="1"/>
</dbReference>